<feature type="transmembrane region" description="Helical" evidence="5">
    <location>
        <begin position="273"/>
        <end position="299"/>
    </location>
</feature>
<feature type="transmembrane region" description="Helical" evidence="5">
    <location>
        <begin position="361"/>
        <end position="381"/>
    </location>
</feature>
<feature type="transmembrane region" description="Helical" evidence="5">
    <location>
        <begin position="179"/>
        <end position="198"/>
    </location>
</feature>
<feature type="transmembrane region" description="Helical" evidence="5">
    <location>
        <begin position="387"/>
        <end position="410"/>
    </location>
</feature>
<feature type="domain" description="Amino acid transporter transmembrane" evidence="6">
    <location>
        <begin position="39"/>
        <end position="442"/>
    </location>
</feature>
<dbReference type="InterPro" id="IPR013057">
    <property type="entry name" value="AA_transpt_TM"/>
</dbReference>
<feature type="transmembrane region" description="Helical" evidence="5">
    <location>
        <begin position="67"/>
        <end position="91"/>
    </location>
</feature>
<organism evidence="7 8">
    <name type="scientific">Galleria mellonella</name>
    <name type="common">Greater wax moth</name>
    <dbReference type="NCBI Taxonomy" id="7137"/>
    <lineage>
        <taxon>Eukaryota</taxon>
        <taxon>Metazoa</taxon>
        <taxon>Ecdysozoa</taxon>
        <taxon>Arthropoda</taxon>
        <taxon>Hexapoda</taxon>
        <taxon>Insecta</taxon>
        <taxon>Pterygota</taxon>
        <taxon>Neoptera</taxon>
        <taxon>Endopterygota</taxon>
        <taxon>Lepidoptera</taxon>
        <taxon>Glossata</taxon>
        <taxon>Ditrysia</taxon>
        <taxon>Pyraloidea</taxon>
        <taxon>Pyralidae</taxon>
        <taxon>Galleriinae</taxon>
        <taxon>Galleria</taxon>
    </lineage>
</organism>
<feature type="transmembrane region" description="Helical" evidence="5">
    <location>
        <begin position="240"/>
        <end position="261"/>
    </location>
</feature>
<dbReference type="RefSeq" id="XP_031764208.1">
    <property type="nucleotide sequence ID" value="XM_031908348.2"/>
</dbReference>
<dbReference type="Proteomes" id="UP001652740">
    <property type="component" value="Unplaced"/>
</dbReference>
<dbReference type="GeneID" id="113523200"/>
<evidence type="ECO:0000313" key="8">
    <source>
        <dbReference type="RefSeq" id="XP_031764208.1"/>
    </source>
</evidence>
<dbReference type="GO" id="GO:0015179">
    <property type="term" value="F:L-amino acid transmembrane transporter activity"/>
    <property type="evidence" value="ECO:0007669"/>
    <property type="project" value="TreeGrafter"/>
</dbReference>
<evidence type="ECO:0000256" key="2">
    <source>
        <dbReference type="ARBA" id="ARBA00022692"/>
    </source>
</evidence>
<feature type="transmembrane region" description="Helical" evidence="5">
    <location>
        <begin position="205"/>
        <end position="225"/>
    </location>
</feature>
<evidence type="ECO:0000256" key="1">
    <source>
        <dbReference type="ARBA" id="ARBA00004141"/>
    </source>
</evidence>
<keyword evidence="3 5" id="KW-1133">Transmembrane helix</keyword>
<proteinExistence type="predicted"/>
<comment type="subcellular location">
    <subcellularLocation>
        <location evidence="1">Membrane</location>
        <topology evidence="1">Multi-pass membrane protein</topology>
    </subcellularLocation>
</comment>
<dbReference type="Pfam" id="PF01490">
    <property type="entry name" value="Aa_trans"/>
    <property type="match status" value="1"/>
</dbReference>
<dbReference type="AlphaFoldDB" id="A0A6J3BSA6"/>
<dbReference type="GO" id="GO:0005774">
    <property type="term" value="C:vacuolar membrane"/>
    <property type="evidence" value="ECO:0007669"/>
    <property type="project" value="TreeGrafter"/>
</dbReference>
<sequence>MAGLKPAEGGSGNFRALAQNQQEEDAFDYAQFRDVPKPSGVIGSVAHMIKGALGGGILGGHVAYMKAGIAIAIPFNIICGFYMTYCLYILVHSAQILYRRTRIPSMSYPDVGEAAVACFSNPKVAKYSKVFRYTIDGIICLDLFGSCACYQLIIAKSIKQLVENTQETSLEGLSGYPSLRVYLAAIIVPIILICLVTHLKWLAPVSAAANVVILFAIGMAVHYALHFNPSFSNLVPVTTVWSFFEFIGMSVFTMSCAGIVIPIENNMKEPKKFTFALIIGMIFIVSCTFLVSFFGYVAFLEKSDAPLTVNFPMTTWPMILKGAIALMIYVTHAINFWVPFNLCFHYIKPKHNQLKIIQWELFYRILFVILISVVAIIFPNINALMGFLGAFCLSNMAFIWPNLINLLVIWDRPGLGKYKWRLWRALILIFIGIFILICGSIVNMSELMLVFV</sequence>
<name>A0A6J3BSA6_GALME</name>
<gene>
    <name evidence="8" type="primary">LOC113523200</name>
</gene>
<evidence type="ECO:0000256" key="3">
    <source>
        <dbReference type="ARBA" id="ARBA00022989"/>
    </source>
</evidence>
<dbReference type="OrthoDB" id="2417221at2759"/>
<keyword evidence="2 5" id="KW-0812">Transmembrane</keyword>
<evidence type="ECO:0000256" key="4">
    <source>
        <dbReference type="ARBA" id="ARBA00023136"/>
    </source>
</evidence>
<dbReference type="KEGG" id="gmw:113523200"/>
<feature type="transmembrane region" description="Helical" evidence="5">
    <location>
        <begin position="422"/>
        <end position="442"/>
    </location>
</feature>
<feature type="transmembrane region" description="Helical" evidence="5">
    <location>
        <begin position="133"/>
        <end position="153"/>
    </location>
</feature>
<protein>
    <submittedName>
        <fullName evidence="8">Proton-coupled amino acid transporter-like protein pathetic</fullName>
    </submittedName>
</protein>
<dbReference type="PANTHER" id="PTHR22950">
    <property type="entry name" value="AMINO ACID TRANSPORTER"/>
    <property type="match status" value="1"/>
</dbReference>
<dbReference type="InParanoid" id="A0A6J3BSA6"/>
<reference evidence="8" key="1">
    <citation type="submission" date="2025-08" db="UniProtKB">
        <authorList>
            <consortium name="RefSeq"/>
        </authorList>
    </citation>
    <scope>IDENTIFICATION</scope>
    <source>
        <tissue evidence="8">Whole larvae</tissue>
    </source>
</reference>
<evidence type="ECO:0000259" key="6">
    <source>
        <dbReference type="Pfam" id="PF01490"/>
    </source>
</evidence>
<keyword evidence="4 5" id="KW-0472">Membrane</keyword>
<keyword evidence="7" id="KW-1185">Reference proteome</keyword>
<feature type="transmembrane region" description="Helical" evidence="5">
    <location>
        <begin position="319"/>
        <end position="340"/>
    </location>
</feature>
<evidence type="ECO:0000313" key="7">
    <source>
        <dbReference type="Proteomes" id="UP001652740"/>
    </source>
</evidence>
<evidence type="ECO:0000256" key="5">
    <source>
        <dbReference type="SAM" id="Phobius"/>
    </source>
</evidence>
<dbReference type="PANTHER" id="PTHR22950:SF349">
    <property type="entry name" value="AMINO ACID TRANSPORTER TRANSMEMBRANE DOMAIN-CONTAINING PROTEIN"/>
    <property type="match status" value="1"/>
</dbReference>
<accession>A0A6J3BSA6</accession>